<dbReference type="SFLD" id="SFLDG01384">
    <property type="entry name" value="thioether_bond_formation_requi"/>
    <property type="match status" value="1"/>
</dbReference>
<keyword evidence="2" id="KW-0949">S-adenosyl-L-methionine</keyword>
<organism evidence="8 9">
    <name type="scientific">Rhodovulum visakhapatnamense</name>
    <dbReference type="NCBI Taxonomy" id="364297"/>
    <lineage>
        <taxon>Bacteria</taxon>
        <taxon>Pseudomonadati</taxon>
        <taxon>Pseudomonadota</taxon>
        <taxon>Alphaproteobacteria</taxon>
        <taxon>Rhodobacterales</taxon>
        <taxon>Paracoccaceae</taxon>
        <taxon>Rhodovulum</taxon>
    </lineage>
</organism>
<dbReference type="InterPro" id="IPR024023">
    <property type="entry name" value="rSAM_paired_HxsB"/>
</dbReference>
<dbReference type="NCBIfam" id="TIGR03978">
    <property type="entry name" value="rSAM_paired_1"/>
    <property type="match status" value="1"/>
</dbReference>
<dbReference type="InterPro" id="IPR023867">
    <property type="entry name" value="Sulphatase_maturase_rSAM"/>
</dbReference>
<name>A0ABS1RLX4_9RHOB</name>
<dbReference type="InterPro" id="IPR013785">
    <property type="entry name" value="Aldolase_TIM"/>
</dbReference>
<keyword evidence="5" id="KW-0411">Iron-sulfur</keyword>
<keyword evidence="9" id="KW-1185">Reference proteome</keyword>
<comment type="cofactor">
    <cofactor evidence="1">
        <name>[4Fe-4S] cluster</name>
        <dbReference type="ChEBI" id="CHEBI:49883"/>
    </cofactor>
</comment>
<proteinExistence type="inferred from homology"/>
<feature type="domain" description="Radical SAM core" evidence="7">
    <location>
        <begin position="88"/>
        <end position="221"/>
    </location>
</feature>
<sequence>MRVWPLRFRNMPSGGVLFGDDSGGYFCADAEFLSRYVHGSLTSSDFDFLYRNGQTFENLNDLSFVGFAARWARRINLPKPLNFVILAPTLRCDMSCSYCQVSRAPETASAFDWSEQDTINALSWIDRTAGDNIKVEFQGGECLLRLDILERVRDFCRSRFHISEFVVCTNLQNVSEAAWSFLAPEDTFISTSFDGTPAHHEVTRTRSPKETERFLSNLRRATTSFGAGKVSALPTLDPDALPSPEDVIQSYTQYGLNSIFLRRINHQGFARKRFRFSEAPDRWLEYYRRFIAAVVRHNSKSEVPFEEFYIAHLIRRILRGEGNGHVNLRNPNWLAKDYAVIDYDGRIYPSDEARMITRVGQIDLSIGHIHSGLDEVKLNQLQANASNFQDPDCQHCVFQPYCGLDVFDDLSRYGRIDVPRPQTDHCRLHQGLFDIAFEMIYSKDQSTRETVRKWLGAASLPSDVAPSPL</sequence>
<dbReference type="Gene3D" id="3.20.20.70">
    <property type="entry name" value="Aldolase class I"/>
    <property type="match status" value="1"/>
</dbReference>
<dbReference type="SFLD" id="SFLDG01067">
    <property type="entry name" value="SPASM/twitch_domain_containing"/>
    <property type="match status" value="1"/>
</dbReference>
<evidence type="ECO:0000259" key="7">
    <source>
        <dbReference type="Pfam" id="PF04055"/>
    </source>
</evidence>
<dbReference type="CDD" id="cd01335">
    <property type="entry name" value="Radical_SAM"/>
    <property type="match status" value="1"/>
</dbReference>
<comment type="caution">
    <text evidence="8">The sequence shown here is derived from an EMBL/GenBank/DDBJ whole genome shotgun (WGS) entry which is preliminary data.</text>
</comment>
<evidence type="ECO:0000313" key="8">
    <source>
        <dbReference type="EMBL" id="MBL3580230.1"/>
    </source>
</evidence>
<gene>
    <name evidence="8" type="primary">hxsB</name>
    <name evidence="8" type="ORF">JMJ92_19060</name>
</gene>
<evidence type="ECO:0000256" key="1">
    <source>
        <dbReference type="ARBA" id="ARBA00001966"/>
    </source>
</evidence>
<keyword evidence="4" id="KW-0408">Iron</keyword>
<dbReference type="EMBL" id="JAESIL010000122">
    <property type="protein sequence ID" value="MBL3580230.1"/>
    <property type="molecule type" value="Genomic_DNA"/>
</dbReference>
<dbReference type="RefSeq" id="WP_075786970.1">
    <property type="nucleotide sequence ID" value="NZ_JAESIL010000122.1"/>
</dbReference>
<accession>A0ABS1RLX4</accession>
<dbReference type="PANTHER" id="PTHR43273:SF3">
    <property type="entry name" value="ANAEROBIC SULFATASE-MATURATING ENZYME HOMOLOG ASLB-RELATED"/>
    <property type="match status" value="1"/>
</dbReference>
<dbReference type="PANTHER" id="PTHR43273">
    <property type="entry name" value="ANAEROBIC SULFATASE-MATURATING ENZYME HOMOLOG ASLB-RELATED"/>
    <property type="match status" value="1"/>
</dbReference>
<evidence type="ECO:0000256" key="3">
    <source>
        <dbReference type="ARBA" id="ARBA00022723"/>
    </source>
</evidence>
<dbReference type="InterPro" id="IPR058240">
    <property type="entry name" value="rSAM_sf"/>
</dbReference>
<comment type="similarity">
    <text evidence="6">Belongs to the radical SAM superfamily. Anaerobic sulfatase-maturating enzyme family.</text>
</comment>
<dbReference type="InterPro" id="IPR007197">
    <property type="entry name" value="rSAM"/>
</dbReference>
<dbReference type="Pfam" id="PF04055">
    <property type="entry name" value="Radical_SAM"/>
    <property type="match status" value="1"/>
</dbReference>
<reference evidence="9" key="1">
    <citation type="submission" date="2021-01" db="EMBL/GenBank/DDBJ databases">
        <title>Draft genomes of Rhodovulum sulfidophilum.</title>
        <authorList>
            <person name="Guzman M.S."/>
        </authorList>
    </citation>
    <scope>NUCLEOTIDE SEQUENCE [LARGE SCALE GENOMIC DNA]</scope>
    <source>
        <strain evidence="9">AB19</strain>
    </source>
</reference>
<dbReference type="SFLD" id="SFLDS00029">
    <property type="entry name" value="Radical_SAM"/>
    <property type="match status" value="1"/>
</dbReference>
<evidence type="ECO:0000313" key="9">
    <source>
        <dbReference type="Proteomes" id="UP000635853"/>
    </source>
</evidence>
<evidence type="ECO:0000256" key="5">
    <source>
        <dbReference type="ARBA" id="ARBA00023014"/>
    </source>
</evidence>
<protein>
    <submittedName>
        <fullName evidence="8">His-Xaa-Ser system radical SAM maturase HxsB</fullName>
    </submittedName>
</protein>
<dbReference type="Proteomes" id="UP000635853">
    <property type="component" value="Unassembled WGS sequence"/>
</dbReference>
<keyword evidence="3" id="KW-0479">Metal-binding</keyword>
<evidence type="ECO:0000256" key="4">
    <source>
        <dbReference type="ARBA" id="ARBA00023004"/>
    </source>
</evidence>
<dbReference type="SUPFAM" id="SSF102114">
    <property type="entry name" value="Radical SAM enzymes"/>
    <property type="match status" value="1"/>
</dbReference>
<dbReference type="SFLD" id="SFLDG01386">
    <property type="entry name" value="main_SPASM_domain-containing"/>
    <property type="match status" value="1"/>
</dbReference>
<evidence type="ECO:0000256" key="2">
    <source>
        <dbReference type="ARBA" id="ARBA00022691"/>
    </source>
</evidence>
<evidence type="ECO:0000256" key="6">
    <source>
        <dbReference type="ARBA" id="ARBA00023601"/>
    </source>
</evidence>